<reference evidence="2" key="1">
    <citation type="submission" date="2021-06" db="EMBL/GenBank/DDBJ databases">
        <title>50 bacteria genomes isolated from Dapeng, Shenzhen, China.</title>
        <authorList>
            <person name="Zheng W."/>
            <person name="Yu S."/>
            <person name="Huang Y."/>
        </authorList>
    </citation>
    <scope>NUCLEOTIDE SEQUENCE</scope>
    <source>
        <strain evidence="2">DP4N28-2</strain>
    </source>
</reference>
<comment type="caution">
    <text evidence="2">The sequence shown here is derived from an EMBL/GenBank/DDBJ whole genome shotgun (WGS) entry which is preliminary data.</text>
</comment>
<keyword evidence="1" id="KW-0812">Transmembrane</keyword>
<name>A0A9Q3S0Q9_9SPHN</name>
<evidence type="ECO:0000313" key="2">
    <source>
        <dbReference type="EMBL" id="MBY6218044.1"/>
    </source>
</evidence>
<dbReference type="RefSeq" id="WP_222404980.1">
    <property type="nucleotide sequence ID" value="NZ_JAHVKP010000001.1"/>
</dbReference>
<evidence type="ECO:0000313" key="3">
    <source>
        <dbReference type="Proteomes" id="UP000824927"/>
    </source>
</evidence>
<dbReference type="Proteomes" id="UP000824927">
    <property type="component" value="Unassembled WGS sequence"/>
</dbReference>
<feature type="transmembrane region" description="Helical" evidence="1">
    <location>
        <begin position="33"/>
        <end position="58"/>
    </location>
</feature>
<feature type="transmembrane region" description="Helical" evidence="1">
    <location>
        <begin position="78"/>
        <end position="102"/>
    </location>
</feature>
<protein>
    <submittedName>
        <fullName evidence="2">Uncharacterized protein</fullName>
    </submittedName>
</protein>
<keyword evidence="1" id="KW-0472">Membrane</keyword>
<gene>
    <name evidence="2" type="ORF">KUV31_06770</name>
</gene>
<accession>A0A9Q3S0Q9</accession>
<organism evidence="2 3">
    <name type="scientific">Qipengyuania aquimaris</name>
    <dbReference type="NCBI Taxonomy" id="255984"/>
    <lineage>
        <taxon>Bacteria</taxon>
        <taxon>Pseudomonadati</taxon>
        <taxon>Pseudomonadota</taxon>
        <taxon>Alphaproteobacteria</taxon>
        <taxon>Sphingomonadales</taxon>
        <taxon>Erythrobacteraceae</taxon>
        <taxon>Qipengyuania</taxon>
    </lineage>
</organism>
<dbReference type="AlphaFoldDB" id="A0A9Q3S0Q9"/>
<keyword evidence="1" id="KW-1133">Transmembrane helix</keyword>
<feature type="transmembrane region" description="Helical" evidence="1">
    <location>
        <begin position="114"/>
        <end position="132"/>
    </location>
</feature>
<dbReference type="EMBL" id="JAHVKP010000001">
    <property type="protein sequence ID" value="MBY6218044.1"/>
    <property type="molecule type" value="Genomic_DNA"/>
</dbReference>
<sequence>MFEWNEAKPLRWGDLRRSYADYARRSREQNEGWAGIVSLVMLNAMIVGLAWAIFYGPGLQADGFLYQNSPPDPDMGKYYRWIGWGLIGIGGWTVLSNFFIAGRDGMGLSRYVKSLWVAATLVLAGVLAHAAAHQYDRWFAIHGAMTVEEIEAASAWAGPGLPKLEELF</sequence>
<proteinExistence type="predicted"/>
<evidence type="ECO:0000256" key="1">
    <source>
        <dbReference type="SAM" id="Phobius"/>
    </source>
</evidence>